<dbReference type="GO" id="GO:0008168">
    <property type="term" value="F:methyltransferase activity"/>
    <property type="evidence" value="ECO:0007669"/>
    <property type="project" value="UniProtKB-KW"/>
</dbReference>
<evidence type="ECO:0000256" key="2">
    <source>
        <dbReference type="ARBA" id="ARBA00029460"/>
    </source>
</evidence>
<dbReference type="AlphaFoldDB" id="A0A7R7EKD1"/>
<dbReference type="PIRSF" id="PIRSF005578">
    <property type="entry name" value="TlyA"/>
    <property type="match status" value="1"/>
</dbReference>
<dbReference type="CDD" id="cd00165">
    <property type="entry name" value="S4"/>
    <property type="match status" value="1"/>
</dbReference>
<evidence type="ECO:0000259" key="4">
    <source>
        <dbReference type="SMART" id="SM00363"/>
    </source>
</evidence>
<dbReference type="SUPFAM" id="SSF53335">
    <property type="entry name" value="S-adenosyl-L-methionine-dependent methyltransferases"/>
    <property type="match status" value="1"/>
</dbReference>
<dbReference type="InterPro" id="IPR004538">
    <property type="entry name" value="Hemolysin_A/TlyA"/>
</dbReference>
<evidence type="ECO:0000256" key="1">
    <source>
        <dbReference type="ARBA" id="ARBA00022884"/>
    </source>
</evidence>
<dbReference type="SUPFAM" id="SSF55174">
    <property type="entry name" value="Alpha-L RNA-binding motif"/>
    <property type="match status" value="1"/>
</dbReference>
<dbReference type="Gene3D" id="3.40.50.150">
    <property type="entry name" value="Vaccinia Virus protein VP39"/>
    <property type="match status" value="1"/>
</dbReference>
<keyword evidence="1 3" id="KW-0694">RNA-binding</keyword>
<keyword evidence="6" id="KW-1185">Reference proteome</keyword>
<dbReference type="InterPro" id="IPR002942">
    <property type="entry name" value="S4_RNA-bd"/>
</dbReference>
<dbReference type="PANTHER" id="PTHR32319">
    <property type="entry name" value="BACTERIAL HEMOLYSIN-LIKE PROTEIN"/>
    <property type="match status" value="1"/>
</dbReference>
<keyword evidence="5" id="KW-0808">Transferase</keyword>
<dbReference type="InterPro" id="IPR029063">
    <property type="entry name" value="SAM-dependent_MTases_sf"/>
</dbReference>
<evidence type="ECO:0000313" key="5">
    <source>
        <dbReference type="EMBL" id="BCN30405.1"/>
    </source>
</evidence>
<dbReference type="GO" id="GO:0032259">
    <property type="term" value="P:methylation"/>
    <property type="evidence" value="ECO:0007669"/>
    <property type="project" value="UniProtKB-KW"/>
</dbReference>
<feature type="domain" description="RNA-binding S4" evidence="4">
    <location>
        <begin position="3"/>
        <end position="68"/>
    </location>
</feature>
<dbReference type="InterPro" id="IPR036986">
    <property type="entry name" value="S4_RNA-bd_sf"/>
</dbReference>
<gene>
    <name evidence="5" type="ORF">bsdtb5_17000</name>
</gene>
<dbReference type="EMBL" id="AP024169">
    <property type="protein sequence ID" value="BCN30405.1"/>
    <property type="molecule type" value="Genomic_DNA"/>
</dbReference>
<dbReference type="SMART" id="SM00363">
    <property type="entry name" value="S4"/>
    <property type="match status" value="1"/>
</dbReference>
<dbReference type="InterPro" id="IPR002877">
    <property type="entry name" value="RNA_MeTrfase_FtsJ_dom"/>
</dbReference>
<dbReference type="PROSITE" id="PS50889">
    <property type="entry name" value="S4"/>
    <property type="match status" value="1"/>
</dbReference>
<dbReference type="Gene3D" id="3.10.290.10">
    <property type="entry name" value="RNA-binding S4 domain"/>
    <property type="match status" value="1"/>
</dbReference>
<reference evidence="5 6" key="1">
    <citation type="submission" date="2020-11" db="EMBL/GenBank/DDBJ databases">
        <title>Draft genome sequencing of a Lachnospiraceae strain isolated from anoxic soil subjected to BSD treatment.</title>
        <authorList>
            <person name="Uek A."/>
            <person name="Tonouchi A."/>
        </authorList>
    </citation>
    <scope>NUCLEOTIDE SEQUENCE [LARGE SCALE GENOMIC DNA]</scope>
    <source>
        <strain evidence="5 6">TB5</strain>
    </source>
</reference>
<sequence>MKERLDVLVVKRNLAESREKAKAIIMSGNVLVDGEREDKAGSMFPDSVNITIKGNVLKYVSRGGLKLEKAIDHYGVDLNGKTCMDVGSSTGGFTDCMLQNGAVKVYAVDVGTNQLAWKLRQDERVVCMEKTNIKHVTKADIADDIDFISIDVAFISLTKVLIPVRNLLMENGEVVCLIKPQFEAGREKVGKKGVVRDKEVHLEVIENVIKFAVSIGFRIKNLDFSPIKGPEGNIEYLLHLVKCNDDNFKNILVDHDAIEDEDYNTTTRYTELTMEQCSEYVDNKELVNLLNSVKQIVEEAHMAL</sequence>
<organism evidence="5 6">
    <name type="scientific">Anaeromicropila herbilytica</name>
    <dbReference type="NCBI Taxonomy" id="2785025"/>
    <lineage>
        <taxon>Bacteria</taxon>
        <taxon>Bacillati</taxon>
        <taxon>Bacillota</taxon>
        <taxon>Clostridia</taxon>
        <taxon>Lachnospirales</taxon>
        <taxon>Lachnospiraceae</taxon>
        <taxon>Anaeromicropila</taxon>
    </lineage>
</organism>
<dbReference type="InterPro" id="IPR047048">
    <property type="entry name" value="TlyA"/>
</dbReference>
<dbReference type="RefSeq" id="WP_271715627.1">
    <property type="nucleotide sequence ID" value="NZ_AP024169.1"/>
</dbReference>
<protein>
    <submittedName>
        <fullName evidence="5">TlyA family rRNA (Cytidine-2'-O)-methyltransferase</fullName>
    </submittedName>
</protein>
<evidence type="ECO:0000256" key="3">
    <source>
        <dbReference type="PROSITE-ProRule" id="PRU00182"/>
    </source>
</evidence>
<accession>A0A7R7EKD1</accession>
<dbReference type="KEGG" id="ahb:bsdtb5_17000"/>
<comment type="similarity">
    <text evidence="2">Belongs to the TlyA family.</text>
</comment>
<proteinExistence type="inferred from homology"/>
<dbReference type="NCBIfam" id="TIGR00478">
    <property type="entry name" value="tly"/>
    <property type="match status" value="1"/>
</dbReference>
<dbReference type="Pfam" id="PF01479">
    <property type="entry name" value="S4"/>
    <property type="match status" value="1"/>
</dbReference>
<dbReference type="PANTHER" id="PTHR32319:SF0">
    <property type="entry name" value="BACTERIAL HEMOLYSIN-LIKE PROTEIN"/>
    <property type="match status" value="1"/>
</dbReference>
<dbReference type="Proteomes" id="UP000595897">
    <property type="component" value="Chromosome"/>
</dbReference>
<dbReference type="Pfam" id="PF01728">
    <property type="entry name" value="FtsJ"/>
    <property type="match status" value="1"/>
</dbReference>
<keyword evidence="5" id="KW-0489">Methyltransferase</keyword>
<dbReference type="GO" id="GO:0003723">
    <property type="term" value="F:RNA binding"/>
    <property type="evidence" value="ECO:0007669"/>
    <property type="project" value="UniProtKB-KW"/>
</dbReference>
<name>A0A7R7EKD1_9FIRM</name>
<evidence type="ECO:0000313" key="6">
    <source>
        <dbReference type="Proteomes" id="UP000595897"/>
    </source>
</evidence>